<keyword evidence="3" id="KW-1185">Reference proteome</keyword>
<evidence type="ECO:0000313" key="3">
    <source>
        <dbReference type="Proteomes" id="UP000031982"/>
    </source>
</evidence>
<sequence>MDNLSPLYEKQETCHLCKRPFSSMKLRNRFVKLTGQDTDLKPNYADAAMNPLFYHVKVCPHCGYSFTDDFSKFFPPGTKDVLAEKITSNWVSQDYGRARTIHEAINSYKLAFYSGFLKKEKHLTLAGLALRIAWLYRDLSSPDEKRFLALAAGQYKEAYLNEDLTLTSMSDVKVMYLLAELHVRIGKWEEAVKYFSKVLEKQRESRDKKLVEMARDRWYELRDEMKKNEASAIS</sequence>
<feature type="repeat" description="TPR" evidence="1">
    <location>
        <begin position="172"/>
        <end position="205"/>
    </location>
</feature>
<organism evidence="2 3">
    <name type="scientific">Bacillus badius</name>
    <dbReference type="NCBI Taxonomy" id="1455"/>
    <lineage>
        <taxon>Bacteria</taxon>
        <taxon>Bacillati</taxon>
        <taxon>Bacillota</taxon>
        <taxon>Bacilli</taxon>
        <taxon>Bacillales</taxon>
        <taxon>Bacillaceae</taxon>
        <taxon>Pseudobacillus</taxon>
    </lineage>
</organism>
<evidence type="ECO:0008006" key="4">
    <source>
        <dbReference type="Google" id="ProtNLM"/>
    </source>
</evidence>
<gene>
    <name evidence="2" type="ORF">SD77_3361</name>
</gene>
<dbReference type="RefSeq" id="WP_041094437.1">
    <property type="nucleotide sequence ID" value="NZ_JARTHD010000018.1"/>
</dbReference>
<keyword evidence="1" id="KW-0802">TPR repeat</keyword>
<name>A0ABR5AXN2_BACBA</name>
<proteinExistence type="predicted"/>
<dbReference type="Gene3D" id="1.25.40.10">
    <property type="entry name" value="Tetratricopeptide repeat domain"/>
    <property type="match status" value="1"/>
</dbReference>
<dbReference type="InterPro" id="IPR011990">
    <property type="entry name" value="TPR-like_helical_dom_sf"/>
</dbReference>
<reference evidence="2 3" key="1">
    <citation type="submission" date="2015-01" db="EMBL/GenBank/DDBJ databases">
        <title>Genome Assembly of Bacillus badius MTCC 1458.</title>
        <authorList>
            <person name="Verma A."/>
            <person name="Khatri I."/>
            <person name="Mual P."/>
            <person name="Subramanian S."/>
            <person name="Krishnamurthi S."/>
        </authorList>
    </citation>
    <scope>NUCLEOTIDE SEQUENCE [LARGE SCALE GENOMIC DNA]</scope>
    <source>
        <strain evidence="2 3">MTCC 1458</strain>
    </source>
</reference>
<dbReference type="SUPFAM" id="SSF48452">
    <property type="entry name" value="TPR-like"/>
    <property type="match status" value="1"/>
</dbReference>
<dbReference type="SMART" id="SM00028">
    <property type="entry name" value="TPR"/>
    <property type="match status" value="1"/>
</dbReference>
<comment type="caution">
    <text evidence="2">The sequence shown here is derived from an EMBL/GenBank/DDBJ whole genome shotgun (WGS) entry which is preliminary data.</text>
</comment>
<evidence type="ECO:0000313" key="2">
    <source>
        <dbReference type="EMBL" id="KIL79495.1"/>
    </source>
</evidence>
<evidence type="ECO:0000256" key="1">
    <source>
        <dbReference type="PROSITE-ProRule" id="PRU00339"/>
    </source>
</evidence>
<dbReference type="InterPro" id="IPR018708">
    <property type="entry name" value="DUF2225"/>
</dbReference>
<dbReference type="Proteomes" id="UP000031982">
    <property type="component" value="Unassembled WGS sequence"/>
</dbReference>
<dbReference type="PROSITE" id="PS50005">
    <property type="entry name" value="TPR"/>
    <property type="match status" value="1"/>
</dbReference>
<accession>A0ABR5AXN2</accession>
<dbReference type="Pfam" id="PF09986">
    <property type="entry name" value="DUF2225"/>
    <property type="match status" value="1"/>
</dbReference>
<protein>
    <recommendedName>
        <fullName evidence="4">DUF2225 domain-containing protein</fullName>
    </recommendedName>
</protein>
<dbReference type="InterPro" id="IPR019734">
    <property type="entry name" value="TPR_rpt"/>
</dbReference>
<dbReference type="EMBL" id="JXLP01000003">
    <property type="protein sequence ID" value="KIL79495.1"/>
    <property type="molecule type" value="Genomic_DNA"/>
</dbReference>